<feature type="chain" id="PRO_5042159923" description="CBM-cenC domain-containing protein" evidence="2">
    <location>
        <begin position="19"/>
        <end position="662"/>
    </location>
</feature>
<organism evidence="4 5">
    <name type="scientific">Oligosphaera ethanolica</name>
    <dbReference type="NCBI Taxonomy" id="760260"/>
    <lineage>
        <taxon>Bacteria</taxon>
        <taxon>Pseudomonadati</taxon>
        <taxon>Lentisphaerota</taxon>
        <taxon>Oligosphaeria</taxon>
        <taxon>Oligosphaerales</taxon>
        <taxon>Oligosphaeraceae</taxon>
        <taxon>Oligosphaera</taxon>
    </lineage>
</organism>
<dbReference type="GO" id="GO:0016798">
    <property type="term" value="F:hydrolase activity, acting on glycosyl bonds"/>
    <property type="evidence" value="ECO:0007669"/>
    <property type="project" value="InterPro"/>
</dbReference>
<evidence type="ECO:0000256" key="2">
    <source>
        <dbReference type="SAM" id="SignalP"/>
    </source>
</evidence>
<dbReference type="Gene3D" id="3.20.20.80">
    <property type="entry name" value="Glycosidases"/>
    <property type="match status" value="1"/>
</dbReference>
<dbReference type="InterPro" id="IPR003305">
    <property type="entry name" value="CenC_carb-bd"/>
</dbReference>
<name>A0AAE4ANA1_9BACT</name>
<evidence type="ECO:0000313" key="4">
    <source>
        <dbReference type="EMBL" id="MDQ0290109.1"/>
    </source>
</evidence>
<evidence type="ECO:0000259" key="3">
    <source>
        <dbReference type="Pfam" id="PF02018"/>
    </source>
</evidence>
<dbReference type="EMBL" id="JAUSVL010000001">
    <property type="protein sequence ID" value="MDQ0290109.1"/>
    <property type="molecule type" value="Genomic_DNA"/>
</dbReference>
<dbReference type="InterPro" id="IPR017853">
    <property type="entry name" value="GH"/>
</dbReference>
<keyword evidence="2" id="KW-0732">Signal</keyword>
<sequence>MMKKIALALSLAASILLAADATAQLLHNPGFEDQSEDGGISHWSAQAPFYSIDRSTAHSGEASLHFNHSETTPYVLCSQKITLDKSKEYRFGCWVKSSGMKGGGPTICVQWNDANGKFLGGSYPSGMKDTNSEWKIVEGFIKKVPEKAATFDITCYARKGSTGQAWFDDVFLEAWEPSPLSQMTTDHYRHMSDGTPVTVFVGVNVSAAVHSETLKDQPLLVIAPDGSQRRYQPTRVETDTLIFTIPTAELAPGDYKVQFTTTTPNTKELVSRSLTIRRVATMPERKAYIDRHQRLILDGQPFFPIGLYFSGCSDKDIAYLQNSAFNCIMPYARLKRDTLDKLHDAKVKVIFSVKDYYANKGSTKTAEEGAAKVTTDINEFKDHPAIMAWYINDEMPLSRLPELTAHRDLVENLDPGRPTWVVLYQVDEIREYIPSFDVIGTDPYPIPTATPARALDWTQRSAKGVFGAHAVWMVPQIFNWAAYWKGYGHSEEDIAACRAPTLAEMRAMAWMCVAGGANGMVFYSWFDLGRMGKTIADGGRALRPDLVDPFDKRWDEVKQVAAELKNVEDVLLATDTPLPIAPSADTAPELGYRLYGKDGDTWLLVVNSSHDKSATGTFQAPAPLQQIIHPRTPPNQQGTVANNTISITLEPLQHAWLCVKAR</sequence>
<proteinExistence type="predicted"/>
<reference evidence="4" key="1">
    <citation type="submission" date="2023-07" db="EMBL/GenBank/DDBJ databases">
        <title>Genomic Encyclopedia of Type Strains, Phase IV (KMG-IV): sequencing the most valuable type-strain genomes for metagenomic binning, comparative biology and taxonomic classification.</title>
        <authorList>
            <person name="Goeker M."/>
        </authorList>
    </citation>
    <scope>NUCLEOTIDE SEQUENCE</scope>
    <source>
        <strain evidence="4">DSM 24202</strain>
    </source>
</reference>
<dbReference type="Gene3D" id="2.60.120.260">
    <property type="entry name" value="Galactose-binding domain-like"/>
    <property type="match status" value="1"/>
</dbReference>
<dbReference type="SUPFAM" id="SSF51445">
    <property type="entry name" value="(Trans)glycosidases"/>
    <property type="match status" value="1"/>
</dbReference>
<feature type="domain" description="CBM-cenC" evidence="3">
    <location>
        <begin position="24"/>
        <end position="138"/>
    </location>
</feature>
<dbReference type="Pfam" id="PF02018">
    <property type="entry name" value="CBM_4_9"/>
    <property type="match status" value="1"/>
</dbReference>
<protein>
    <recommendedName>
        <fullName evidence="3">CBM-cenC domain-containing protein</fullName>
    </recommendedName>
</protein>
<comment type="caution">
    <text evidence="4">The sequence shown here is derived from an EMBL/GenBank/DDBJ whole genome shotgun (WGS) entry which is preliminary data.</text>
</comment>
<accession>A0AAE4ANA1</accession>
<gene>
    <name evidence="4" type="ORF">J3R75_002216</name>
</gene>
<keyword evidence="5" id="KW-1185">Reference proteome</keyword>
<evidence type="ECO:0000256" key="1">
    <source>
        <dbReference type="ARBA" id="ARBA00022801"/>
    </source>
</evidence>
<dbReference type="Proteomes" id="UP001238163">
    <property type="component" value="Unassembled WGS sequence"/>
</dbReference>
<dbReference type="AlphaFoldDB" id="A0AAE4ANA1"/>
<dbReference type="RefSeq" id="WP_307261529.1">
    <property type="nucleotide sequence ID" value="NZ_JAUSVL010000001.1"/>
</dbReference>
<evidence type="ECO:0000313" key="5">
    <source>
        <dbReference type="Proteomes" id="UP001238163"/>
    </source>
</evidence>
<keyword evidence="1" id="KW-0378">Hydrolase</keyword>
<feature type="signal peptide" evidence="2">
    <location>
        <begin position="1"/>
        <end position="18"/>
    </location>
</feature>